<dbReference type="InterPro" id="IPR006689">
    <property type="entry name" value="Small_GTPase_ARF/SAR"/>
</dbReference>
<dbReference type="Gene3D" id="3.40.50.300">
    <property type="entry name" value="P-loop containing nucleotide triphosphate hydrolases"/>
    <property type="match status" value="1"/>
</dbReference>
<dbReference type="PRINTS" id="PR00449">
    <property type="entry name" value="RASTRNSFRMNG"/>
</dbReference>
<dbReference type="GO" id="GO:0005525">
    <property type="term" value="F:GTP binding"/>
    <property type="evidence" value="ECO:0007669"/>
    <property type="project" value="UniProtKB-KW"/>
</dbReference>
<evidence type="ECO:0000256" key="4">
    <source>
        <dbReference type="PIRSR" id="PIRSR606689-2"/>
    </source>
</evidence>
<evidence type="ECO:0000256" key="1">
    <source>
        <dbReference type="ARBA" id="ARBA00022741"/>
    </source>
</evidence>
<feature type="binding site" evidence="3">
    <location>
        <begin position="7"/>
        <end position="14"/>
    </location>
    <ligand>
        <name>GTP</name>
        <dbReference type="ChEBI" id="CHEBI:37565"/>
    </ligand>
</feature>
<dbReference type="PANTHER" id="PTHR46688">
    <property type="entry name" value="ADP-RIBOSYLATION FACTOR-LIKE PROTEIN 16"/>
    <property type="match status" value="1"/>
</dbReference>
<evidence type="ECO:0000313" key="5">
    <source>
        <dbReference type="EMBL" id="SSX22666.1"/>
    </source>
</evidence>
<keyword evidence="4" id="KW-0460">Magnesium</keyword>
<gene>
    <name evidence="5" type="primary">CSON007253</name>
</gene>
<dbReference type="PANTHER" id="PTHR46688:SF1">
    <property type="entry name" value="ADP-RIBOSYLATION FACTOR-LIKE PROTEIN 16"/>
    <property type="match status" value="1"/>
</dbReference>
<keyword evidence="1 3" id="KW-0547">Nucleotide-binding</keyword>
<reference evidence="5" key="1">
    <citation type="submission" date="2018-07" db="EMBL/GenBank/DDBJ databases">
        <authorList>
            <person name="Quirk P.G."/>
            <person name="Krulwich T.A."/>
        </authorList>
    </citation>
    <scope>NUCLEOTIDE SEQUENCE</scope>
</reference>
<keyword evidence="2 3" id="KW-0342">GTP-binding</keyword>
<dbReference type="SUPFAM" id="SSF52540">
    <property type="entry name" value="P-loop containing nucleoside triphosphate hydrolases"/>
    <property type="match status" value="1"/>
</dbReference>
<sequence length="175" mass="19862">MSILCLGPKGSGKTLLLNTLQDPDSVNENTHSIPTIGTNIFTIKLPVKETEGKKKANAKQYVQIRELGGTMAPMWKQYYDDVEKIMYVIDTSNLCQISAAGVLLYSILSEPRLQKVKIIIILTKMDFSYRQMRNEALLMMQMRELEKQVSQKLTIVQASAISNEGVDEIFEWLMK</sequence>
<keyword evidence="4" id="KW-0479">Metal-binding</keyword>
<dbReference type="InterPro" id="IPR027417">
    <property type="entry name" value="P-loop_NTPase"/>
</dbReference>
<dbReference type="PROSITE" id="PS51417">
    <property type="entry name" value="ARF"/>
    <property type="match status" value="1"/>
</dbReference>
<dbReference type="GO" id="GO:0003924">
    <property type="term" value="F:GTPase activity"/>
    <property type="evidence" value="ECO:0007669"/>
    <property type="project" value="InterPro"/>
</dbReference>
<dbReference type="VEuPathDB" id="VectorBase:CSON007253"/>
<dbReference type="OMA" id="ETTFSMP"/>
<dbReference type="EMBL" id="UFQT01000275">
    <property type="protein sequence ID" value="SSX22666.1"/>
    <property type="molecule type" value="Genomic_DNA"/>
</dbReference>
<dbReference type="GO" id="GO:0046872">
    <property type="term" value="F:metal ion binding"/>
    <property type="evidence" value="ECO:0007669"/>
    <property type="project" value="UniProtKB-KW"/>
</dbReference>
<dbReference type="Pfam" id="PF00025">
    <property type="entry name" value="Arf"/>
    <property type="match status" value="1"/>
</dbReference>
<protein>
    <submittedName>
        <fullName evidence="5">CSON007253 protein</fullName>
    </submittedName>
</protein>
<feature type="binding site" evidence="4">
    <location>
        <position position="14"/>
    </location>
    <ligand>
        <name>Mg(2+)</name>
        <dbReference type="ChEBI" id="CHEBI:18420"/>
    </ligand>
</feature>
<feature type="binding site" evidence="3">
    <location>
        <position position="69"/>
    </location>
    <ligand>
        <name>GTP</name>
        <dbReference type="ChEBI" id="CHEBI:37565"/>
    </ligand>
</feature>
<proteinExistence type="predicted"/>
<evidence type="ECO:0000256" key="3">
    <source>
        <dbReference type="PIRSR" id="PIRSR606689-1"/>
    </source>
</evidence>
<dbReference type="AlphaFoldDB" id="A0A336LX93"/>
<name>A0A336LX93_CULSO</name>
<evidence type="ECO:0000256" key="2">
    <source>
        <dbReference type="ARBA" id="ARBA00023134"/>
    </source>
</evidence>
<accession>A0A336LX93</accession>
<feature type="binding site" evidence="4">
    <location>
        <position position="35"/>
    </location>
    <ligand>
        <name>Mg(2+)</name>
        <dbReference type="ChEBI" id="CHEBI:18420"/>
    </ligand>
</feature>
<organism evidence="5">
    <name type="scientific">Culicoides sonorensis</name>
    <name type="common">Biting midge</name>
    <dbReference type="NCBI Taxonomy" id="179676"/>
    <lineage>
        <taxon>Eukaryota</taxon>
        <taxon>Metazoa</taxon>
        <taxon>Ecdysozoa</taxon>
        <taxon>Arthropoda</taxon>
        <taxon>Hexapoda</taxon>
        <taxon>Insecta</taxon>
        <taxon>Pterygota</taxon>
        <taxon>Neoptera</taxon>
        <taxon>Endopterygota</taxon>
        <taxon>Diptera</taxon>
        <taxon>Nematocera</taxon>
        <taxon>Chironomoidea</taxon>
        <taxon>Ceratopogonidae</taxon>
        <taxon>Ceratopogoninae</taxon>
        <taxon>Culicoides</taxon>
        <taxon>Monoculicoides</taxon>
    </lineage>
</organism>